<gene>
    <name evidence="3" type="ORF">H9777_11435</name>
</gene>
<accession>A0A948TDT3</accession>
<dbReference type="InterPro" id="IPR001173">
    <property type="entry name" value="Glyco_trans_2-like"/>
</dbReference>
<feature type="transmembrane region" description="Helical" evidence="1">
    <location>
        <begin position="353"/>
        <end position="376"/>
    </location>
</feature>
<dbReference type="Pfam" id="PF00535">
    <property type="entry name" value="Glycos_transf_2"/>
    <property type="match status" value="1"/>
</dbReference>
<keyword evidence="1" id="KW-1133">Transmembrane helix</keyword>
<proteinExistence type="predicted"/>
<reference evidence="3" key="2">
    <citation type="submission" date="2021-04" db="EMBL/GenBank/DDBJ databases">
        <authorList>
            <person name="Gilroy R."/>
        </authorList>
    </citation>
    <scope>NUCLEOTIDE SEQUENCE</scope>
    <source>
        <strain evidence="3">G4-2901</strain>
    </source>
</reference>
<dbReference type="SUPFAM" id="SSF53448">
    <property type="entry name" value="Nucleotide-diphospho-sugar transferases"/>
    <property type="match status" value="1"/>
</dbReference>
<evidence type="ECO:0000313" key="3">
    <source>
        <dbReference type="EMBL" id="MBU3838895.1"/>
    </source>
</evidence>
<dbReference type="InterPro" id="IPR050834">
    <property type="entry name" value="Glycosyltransf_2"/>
</dbReference>
<evidence type="ECO:0000256" key="1">
    <source>
        <dbReference type="SAM" id="Phobius"/>
    </source>
</evidence>
<organism evidence="3 4">
    <name type="scientific">Candidatus Phocaeicola faecigallinarum</name>
    <dbReference type="NCBI Taxonomy" id="2838732"/>
    <lineage>
        <taxon>Bacteria</taxon>
        <taxon>Pseudomonadati</taxon>
        <taxon>Bacteroidota</taxon>
        <taxon>Bacteroidia</taxon>
        <taxon>Bacteroidales</taxon>
        <taxon>Bacteroidaceae</taxon>
        <taxon>Phocaeicola</taxon>
    </lineage>
</organism>
<feature type="transmembrane region" description="Helical" evidence="1">
    <location>
        <begin position="309"/>
        <end position="333"/>
    </location>
</feature>
<dbReference type="Gene3D" id="3.90.550.10">
    <property type="entry name" value="Spore Coat Polysaccharide Biosynthesis Protein SpsA, Chain A"/>
    <property type="match status" value="1"/>
</dbReference>
<dbReference type="EMBL" id="JAHLFW010000095">
    <property type="protein sequence ID" value="MBU3838895.1"/>
    <property type="molecule type" value="Genomic_DNA"/>
</dbReference>
<keyword evidence="1" id="KW-0812">Transmembrane</keyword>
<reference evidence="3" key="1">
    <citation type="journal article" date="2021" name="PeerJ">
        <title>Extensive microbial diversity within the chicken gut microbiome revealed by metagenomics and culture.</title>
        <authorList>
            <person name="Gilroy R."/>
            <person name="Ravi A."/>
            <person name="Getino M."/>
            <person name="Pursley I."/>
            <person name="Horton D.L."/>
            <person name="Alikhan N.F."/>
            <person name="Baker D."/>
            <person name="Gharbi K."/>
            <person name="Hall N."/>
            <person name="Watson M."/>
            <person name="Adriaenssens E.M."/>
            <person name="Foster-Nyarko E."/>
            <person name="Jarju S."/>
            <person name="Secka A."/>
            <person name="Antonio M."/>
            <person name="Oren A."/>
            <person name="Chaudhuri R.R."/>
            <person name="La Ragione R."/>
            <person name="Hildebrand F."/>
            <person name="Pallen M.J."/>
        </authorList>
    </citation>
    <scope>NUCLEOTIDE SEQUENCE</scope>
    <source>
        <strain evidence="3">G4-2901</strain>
    </source>
</reference>
<keyword evidence="3" id="KW-0328">Glycosyltransferase</keyword>
<feature type="transmembrane region" description="Helical" evidence="1">
    <location>
        <begin position="6"/>
        <end position="30"/>
    </location>
</feature>
<dbReference type="EC" id="2.4.-.-" evidence="3"/>
<protein>
    <submittedName>
        <fullName evidence="3">Glycosyltransferase</fullName>
        <ecNumber evidence="3">2.4.-.-</ecNumber>
    </submittedName>
</protein>
<dbReference type="GO" id="GO:0016757">
    <property type="term" value="F:glycosyltransferase activity"/>
    <property type="evidence" value="ECO:0007669"/>
    <property type="project" value="UniProtKB-KW"/>
</dbReference>
<sequence>MIHIDYNSAILFLQIFCGLMFLIQLYYFLFPYSRMFKCSKQQNNLPENDNCPPLSVIIVTNDSATMLKENLPSILEQDYPEFEVIVVNDESSVEDENVLKILGNHYHHLYRTFIPKSARYISRKKLGVAMGIKASKYDWIVVTEPYCKPESKDWLRSMARNFVPGTDIVLGYCNYNIHKGIFAKRIISDMLMVSMRFLGRAIGGKPYMGIGRNMAYRKDVYLSHKGFHNQLPLLRGDDDLLINEISNGKNTKVCLSSNSIMRMPLPKTRKQWKEEKIGYEVTGSHYKGHARVINAIETWSSLLFSISALALLTTSIFYREWIFTISALTLWILKEITVMEIFTKTAKAMGEKVYSYLFVYGIMRPLYSLSLKIRYITRHKSDYMRK</sequence>
<keyword evidence="1" id="KW-0472">Membrane</keyword>
<feature type="domain" description="Glycosyltransferase 2-like" evidence="2">
    <location>
        <begin position="55"/>
        <end position="221"/>
    </location>
</feature>
<name>A0A948TDT3_9BACT</name>
<dbReference type="PANTHER" id="PTHR43685:SF2">
    <property type="entry name" value="GLYCOSYLTRANSFERASE 2-LIKE DOMAIN-CONTAINING PROTEIN"/>
    <property type="match status" value="1"/>
</dbReference>
<dbReference type="Proteomes" id="UP000783796">
    <property type="component" value="Unassembled WGS sequence"/>
</dbReference>
<dbReference type="InterPro" id="IPR029044">
    <property type="entry name" value="Nucleotide-diphossugar_trans"/>
</dbReference>
<evidence type="ECO:0000313" key="4">
    <source>
        <dbReference type="Proteomes" id="UP000783796"/>
    </source>
</evidence>
<keyword evidence="3" id="KW-0808">Transferase</keyword>
<dbReference type="PANTHER" id="PTHR43685">
    <property type="entry name" value="GLYCOSYLTRANSFERASE"/>
    <property type="match status" value="1"/>
</dbReference>
<evidence type="ECO:0000259" key="2">
    <source>
        <dbReference type="Pfam" id="PF00535"/>
    </source>
</evidence>
<comment type="caution">
    <text evidence="3">The sequence shown here is derived from an EMBL/GenBank/DDBJ whole genome shotgun (WGS) entry which is preliminary data.</text>
</comment>
<dbReference type="AlphaFoldDB" id="A0A948TDT3"/>